<dbReference type="Pfam" id="PF01171">
    <property type="entry name" value="ATP_bind_3"/>
    <property type="match status" value="1"/>
</dbReference>
<keyword evidence="4 6" id="KW-0067">ATP-binding</keyword>
<comment type="domain">
    <text evidence="6">The N-terminal region contains the highly conserved SGGXDS motif, predicted to be a P-loop motif involved in ATP binding.</text>
</comment>
<keyword evidence="2 6" id="KW-0819">tRNA processing</keyword>
<dbReference type="GO" id="GO:0006400">
    <property type="term" value="P:tRNA modification"/>
    <property type="evidence" value="ECO:0007669"/>
    <property type="project" value="UniProtKB-UniRule"/>
</dbReference>
<evidence type="ECO:0000256" key="3">
    <source>
        <dbReference type="ARBA" id="ARBA00022741"/>
    </source>
</evidence>
<comment type="caution">
    <text evidence="8">The sequence shown here is derived from an EMBL/GenBank/DDBJ whole genome shotgun (WGS) entry which is preliminary data.</text>
</comment>
<dbReference type="OrthoDB" id="9807403at2"/>
<protein>
    <recommendedName>
        <fullName evidence="6">tRNA(Ile)-lysidine synthase</fullName>
        <ecNumber evidence="6">6.3.4.19</ecNumber>
    </recommendedName>
    <alternativeName>
        <fullName evidence="6">tRNA(Ile)-2-lysyl-cytidine synthase</fullName>
    </alternativeName>
    <alternativeName>
        <fullName evidence="6">tRNA(Ile)-lysidine synthetase</fullName>
    </alternativeName>
</protein>
<keyword evidence="9" id="KW-1185">Reference proteome</keyword>
<evidence type="ECO:0000313" key="9">
    <source>
        <dbReference type="Proteomes" id="UP000247814"/>
    </source>
</evidence>
<evidence type="ECO:0000256" key="6">
    <source>
        <dbReference type="HAMAP-Rule" id="MF_01161"/>
    </source>
</evidence>
<comment type="function">
    <text evidence="6">Ligates lysine onto the cytidine present at position 34 of the AUA codon-specific tRNA(Ile) that contains the anticodon CAU, in an ATP-dependent manner. Cytidine is converted to lysidine, thus changing the amino acid specificity of the tRNA from methionine to isoleucine.</text>
</comment>
<dbReference type="InterPro" id="IPR012094">
    <property type="entry name" value="tRNA_Ile_lys_synt"/>
</dbReference>
<accession>A0A318QPS0</accession>
<evidence type="ECO:0000256" key="5">
    <source>
        <dbReference type="ARBA" id="ARBA00048539"/>
    </source>
</evidence>
<dbReference type="PANTHER" id="PTHR43033">
    <property type="entry name" value="TRNA(ILE)-LYSIDINE SYNTHASE-RELATED"/>
    <property type="match status" value="1"/>
</dbReference>
<keyword evidence="6" id="KW-0963">Cytoplasm</keyword>
<comment type="subcellular location">
    <subcellularLocation>
        <location evidence="6">Cytoplasm</location>
    </subcellularLocation>
</comment>
<keyword evidence="1 6" id="KW-0436">Ligase</keyword>
<evidence type="ECO:0000256" key="2">
    <source>
        <dbReference type="ARBA" id="ARBA00022694"/>
    </source>
</evidence>
<dbReference type="EC" id="6.3.4.19" evidence="6"/>
<evidence type="ECO:0000313" key="8">
    <source>
        <dbReference type="EMBL" id="PYD79312.1"/>
    </source>
</evidence>
<dbReference type="NCBIfam" id="TIGR02432">
    <property type="entry name" value="lysidine_TilS_N"/>
    <property type="match status" value="1"/>
</dbReference>
<dbReference type="SUPFAM" id="SSF52402">
    <property type="entry name" value="Adenine nucleotide alpha hydrolases-like"/>
    <property type="match status" value="1"/>
</dbReference>
<dbReference type="CDD" id="cd01992">
    <property type="entry name" value="TilS_N"/>
    <property type="match status" value="1"/>
</dbReference>
<dbReference type="AlphaFoldDB" id="A0A318QPS0"/>
<keyword evidence="3 6" id="KW-0547">Nucleotide-binding</keyword>
<organism evidence="8 9">
    <name type="scientific">Komagataeibacter sucrofermentans</name>
    <dbReference type="NCBI Taxonomy" id="1053551"/>
    <lineage>
        <taxon>Bacteria</taxon>
        <taxon>Pseudomonadati</taxon>
        <taxon>Pseudomonadota</taxon>
        <taxon>Alphaproteobacteria</taxon>
        <taxon>Acetobacterales</taxon>
        <taxon>Acetobacteraceae</taxon>
        <taxon>Komagataeibacter</taxon>
    </lineage>
</organism>
<comment type="similarity">
    <text evidence="6">Belongs to the tRNA(Ile)-lysidine synthase family.</text>
</comment>
<name>A0A318QPS0_9PROT</name>
<dbReference type="GO" id="GO:0005524">
    <property type="term" value="F:ATP binding"/>
    <property type="evidence" value="ECO:0007669"/>
    <property type="project" value="UniProtKB-UniRule"/>
</dbReference>
<dbReference type="InterPro" id="IPR012795">
    <property type="entry name" value="tRNA_Ile_lys_synt_N"/>
</dbReference>
<evidence type="ECO:0000256" key="4">
    <source>
        <dbReference type="ARBA" id="ARBA00022840"/>
    </source>
</evidence>
<dbReference type="GO" id="GO:0005737">
    <property type="term" value="C:cytoplasm"/>
    <property type="evidence" value="ECO:0007669"/>
    <property type="project" value="UniProtKB-SubCell"/>
</dbReference>
<dbReference type="InterPro" id="IPR014729">
    <property type="entry name" value="Rossmann-like_a/b/a_fold"/>
</dbReference>
<feature type="domain" description="tRNA(Ile)-lysidine/2-thiocytidine synthase N-terminal" evidence="7">
    <location>
        <begin position="29"/>
        <end position="203"/>
    </location>
</feature>
<dbReference type="PANTHER" id="PTHR43033:SF1">
    <property type="entry name" value="TRNA(ILE)-LYSIDINE SYNTHASE-RELATED"/>
    <property type="match status" value="1"/>
</dbReference>
<comment type="catalytic activity">
    <reaction evidence="5 6">
        <text>cytidine(34) in tRNA(Ile2) + L-lysine + ATP = lysidine(34) in tRNA(Ile2) + AMP + diphosphate + H(+)</text>
        <dbReference type="Rhea" id="RHEA:43744"/>
        <dbReference type="Rhea" id="RHEA-COMP:10625"/>
        <dbReference type="Rhea" id="RHEA-COMP:10670"/>
        <dbReference type="ChEBI" id="CHEBI:15378"/>
        <dbReference type="ChEBI" id="CHEBI:30616"/>
        <dbReference type="ChEBI" id="CHEBI:32551"/>
        <dbReference type="ChEBI" id="CHEBI:33019"/>
        <dbReference type="ChEBI" id="CHEBI:82748"/>
        <dbReference type="ChEBI" id="CHEBI:83665"/>
        <dbReference type="ChEBI" id="CHEBI:456215"/>
        <dbReference type="EC" id="6.3.4.19"/>
    </reaction>
</comment>
<dbReference type="Proteomes" id="UP000247814">
    <property type="component" value="Unassembled WGS sequence"/>
</dbReference>
<dbReference type="HAMAP" id="MF_01161">
    <property type="entry name" value="tRNA_Ile_lys_synt"/>
    <property type="match status" value="1"/>
</dbReference>
<feature type="binding site" evidence="6">
    <location>
        <begin position="34"/>
        <end position="39"/>
    </location>
    <ligand>
        <name>ATP</name>
        <dbReference type="ChEBI" id="CHEBI:30616"/>
    </ligand>
</feature>
<sequence length="425" mass="45221">MQPSGPVSPACFAARMAALGPWPGQGMPVCIAVSGGADSMALAILARGWRRDVVGLVVDHGLRAESRLEAEQTVARLLQLGIPARLLVLEGLARGPRMAERARRMRYQALFAACRDLGALDLLVAHHAGDQAETVLMRQQAASGDDGLAAMAVATDMADVRLVRPLLGVGKDALYATVRAAGVNWVEDPSNTDLRTARARARHALAADPPRAATLLTDALQAGQARKARDGDDARWLAIHARFHPGGWVVLPADLAPPRLLSALIRVVGGRDYAPAREAVAALAARPRAATLAGVALLPWREGQWLVAREEAGLAPLIPARSGAIWDRRFILHAASLPPGWRVGAAGPVAAWWPHGRGRSCWPARLLRTLPALWHDGQVKAVPHMGLRAQERAAAHAVFMNQPPHPVLDCAVFGDAERHEAGGLA</sequence>
<dbReference type="InterPro" id="IPR011063">
    <property type="entry name" value="TilS/TtcA_N"/>
</dbReference>
<dbReference type="EMBL" id="NKUA01000008">
    <property type="protein sequence ID" value="PYD79312.1"/>
    <property type="molecule type" value="Genomic_DNA"/>
</dbReference>
<proteinExistence type="inferred from homology"/>
<gene>
    <name evidence="6 8" type="primary">tilS</name>
    <name evidence="8" type="ORF">CFR77_07910</name>
</gene>
<evidence type="ECO:0000259" key="7">
    <source>
        <dbReference type="Pfam" id="PF01171"/>
    </source>
</evidence>
<dbReference type="GO" id="GO:0032267">
    <property type="term" value="F:tRNA(Ile)-lysidine synthase activity"/>
    <property type="evidence" value="ECO:0007669"/>
    <property type="project" value="UniProtKB-EC"/>
</dbReference>
<reference evidence="8 9" key="1">
    <citation type="submission" date="2017-07" db="EMBL/GenBank/DDBJ databases">
        <title>A draft genome sequence of Komagataeibacter sucrofermentans LMG 18788.</title>
        <authorList>
            <person name="Skraban J."/>
            <person name="Cleenwerck I."/>
            <person name="Vandamme P."/>
            <person name="Trcek J."/>
        </authorList>
    </citation>
    <scope>NUCLEOTIDE SEQUENCE [LARGE SCALE GENOMIC DNA]</scope>
    <source>
        <strain evidence="8 9">LMG 18788</strain>
    </source>
</reference>
<dbReference type="Gene3D" id="3.40.50.620">
    <property type="entry name" value="HUPs"/>
    <property type="match status" value="1"/>
</dbReference>
<evidence type="ECO:0000256" key="1">
    <source>
        <dbReference type="ARBA" id="ARBA00022598"/>
    </source>
</evidence>
<dbReference type="RefSeq" id="WP_110569021.1">
    <property type="nucleotide sequence ID" value="NZ_CP137147.1"/>
</dbReference>